<evidence type="ECO:0000259" key="1">
    <source>
        <dbReference type="Pfam" id="PF07727"/>
    </source>
</evidence>
<comment type="caution">
    <text evidence="2">The sequence shown here is derived from an EMBL/GenBank/DDBJ whole genome shotgun (WGS) entry which is preliminary data.</text>
</comment>
<accession>A0ABQ5IA36</accession>
<reference evidence="2" key="2">
    <citation type="submission" date="2022-01" db="EMBL/GenBank/DDBJ databases">
        <authorList>
            <person name="Yamashiro T."/>
            <person name="Shiraishi A."/>
            <person name="Satake H."/>
            <person name="Nakayama K."/>
        </authorList>
    </citation>
    <scope>NUCLEOTIDE SEQUENCE</scope>
</reference>
<gene>
    <name evidence="2" type="ORF">Tco_1092398</name>
</gene>
<dbReference type="Pfam" id="PF07727">
    <property type="entry name" value="RVT_2"/>
    <property type="match status" value="1"/>
</dbReference>
<feature type="domain" description="Reverse transcriptase Ty1/copia-type" evidence="1">
    <location>
        <begin position="2"/>
        <end position="167"/>
    </location>
</feature>
<name>A0ABQ5IA36_9ASTR</name>
<keyword evidence="3" id="KW-1185">Reference proteome</keyword>
<evidence type="ECO:0000313" key="2">
    <source>
        <dbReference type="EMBL" id="GJT96880.1"/>
    </source>
</evidence>
<dbReference type="SUPFAM" id="SSF56672">
    <property type="entry name" value="DNA/RNA polymerases"/>
    <property type="match status" value="1"/>
</dbReference>
<dbReference type="PANTHER" id="PTHR11439:SF524">
    <property type="entry name" value="RNA-DIRECTED DNA POLYMERASE, PROTEIN KINASE RLK-PELLE-DLSV FAMILY"/>
    <property type="match status" value="1"/>
</dbReference>
<organism evidence="2 3">
    <name type="scientific">Tanacetum coccineum</name>
    <dbReference type="NCBI Taxonomy" id="301880"/>
    <lineage>
        <taxon>Eukaryota</taxon>
        <taxon>Viridiplantae</taxon>
        <taxon>Streptophyta</taxon>
        <taxon>Embryophyta</taxon>
        <taxon>Tracheophyta</taxon>
        <taxon>Spermatophyta</taxon>
        <taxon>Magnoliopsida</taxon>
        <taxon>eudicotyledons</taxon>
        <taxon>Gunneridae</taxon>
        <taxon>Pentapetalae</taxon>
        <taxon>asterids</taxon>
        <taxon>campanulids</taxon>
        <taxon>Asterales</taxon>
        <taxon>Asteraceae</taxon>
        <taxon>Asteroideae</taxon>
        <taxon>Anthemideae</taxon>
        <taxon>Anthemidinae</taxon>
        <taxon>Tanacetum</taxon>
    </lineage>
</organism>
<dbReference type="EMBL" id="BQNB010020520">
    <property type="protein sequence ID" value="GJT96880.1"/>
    <property type="molecule type" value="Genomic_DNA"/>
</dbReference>
<dbReference type="PANTHER" id="PTHR11439">
    <property type="entry name" value="GAG-POL-RELATED RETROTRANSPOSON"/>
    <property type="match status" value="1"/>
</dbReference>
<reference evidence="2" key="1">
    <citation type="journal article" date="2022" name="Int. J. Mol. Sci.">
        <title>Draft Genome of Tanacetum Coccineum: Genomic Comparison of Closely Related Tanacetum-Family Plants.</title>
        <authorList>
            <person name="Yamashiro T."/>
            <person name="Shiraishi A."/>
            <person name="Nakayama K."/>
            <person name="Satake H."/>
        </authorList>
    </citation>
    <scope>NUCLEOTIDE SEQUENCE</scope>
</reference>
<dbReference type="InterPro" id="IPR013103">
    <property type="entry name" value="RVT_2"/>
</dbReference>
<dbReference type="CDD" id="cd09272">
    <property type="entry name" value="RNase_HI_RT_Ty1"/>
    <property type="match status" value="1"/>
</dbReference>
<dbReference type="Proteomes" id="UP001151760">
    <property type="component" value="Unassembled WGS sequence"/>
</dbReference>
<protein>
    <submittedName>
        <fullName evidence="2">Ribonuclease H-like domain-containing protein</fullName>
    </submittedName>
</protein>
<evidence type="ECO:0000313" key="3">
    <source>
        <dbReference type="Proteomes" id="UP001151760"/>
    </source>
</evidence>
<proteinExistence type="predicted"/>
<dbReference type="InterPro" id="IPR043502">
    <property type="entry name" value="DNA/RNA_pol_sf"/>
</dbReference>
<sequence length="359" mass="40305">MFSPIIKPTTIRIVLSLALSRGWHVHQLDVKNTFINDDLSETIYMYQPPGFVDSHFPHHVCQLQRSLYGLKHAPRAWFQRFASYALRVGFSSTRCDSSLFIYCRGTEVAYLLVYVDDIVLATSSTTLLQCIISSLHQEFETTDLGAINYFLGIAVTRDSTVKKIYLYMHNPREPHLAALKRIIRYVRGTLDLCLQLFASSTGSLIAYSDADWAGCPSTRRSTSGYCMKHIEMDIRFVRDMVTKGHVRVLHVPSRYQYADIFTKGLSSALFEEFRTSLSVRSSPAPTAGESEISKVNGISGVAGSKVSDGKLLQVVLVSPQNHRIGSSLDCPPESAIIKGEKLTRYHAIISPPREYWKPS</sequence>